<protein>
    <recommendedName>
        <fullName evidence="3">Methyltransferase domain-containing protein</fullName>
    </recommendedName>
</protein>
<evidence type="ECO:0000313" key="1">
    <source>
        <dbReference type="EMBL" id="KAK6754537.1"/>
    </source>
</evidence>
<evidence type="ECO:0008006" key="3">
    <source>
        <dbReference type="Google" id="ProtNLM"/>
    </source>
</evidence>
<comment type="caution">
    <text evidence="1">The sequence shown here is derived from an EMBL/GenBank/DDBJ whole genome shotgun (WGS) entry which is preliminary data.</text>
</comment>
<organism evidence="1 2">
    <name type="scientific">Necator americanus</name>
    <name type="common">Human hookworm</name>
    <dbReference type="NCBI Taxonomy" id="51031"/>
    <lineage>
        <taxon>Eukaryota</taxon>
        <taxon>Metazoa</taxon>
        <taxon>Ecdysozoa</taxon>
        <taxon>Nematoda</taxon>
        <taxon>Chromadorea</taxon>
        <taxon>Rhabditida</taxon>
        <taxon>Rhabditina</taxon>
        <taxon>Rhabditomorpha</taxon>
        <taxon>Strongyloidea</taxon>
        <taxon>Ancylostomatidae</taxon>
        <taxon>Bunostominae</taxon>
        <taxon>Necator</taxon>
    </lineage>
</organism>
<keyword evidence="2" id="KW-1185">Reference proteome</keyword>
<gene>
    <name evidence="1" type="primary">Necator_chrV.g18290</name>
    <name evidence="1" type="ORF">RB195_013499</name>
</gene>
<dbReference type="Gene3D" id="3.40.50.150">
    <property type="entry name" value="Vaccinia Virus protein VP39"/>
    <property type="match status" value="1"/>
</dbReference>
<accession>A0ABR1DVT0</accession>
<dbReference type="SUPFAM" id="SSF53335">
    <property type="entry name" value="S-adenosyl-L-methionine-dependent methyltransferases"/>
    <property type="match status" value="1"/>
</dbReference>
<reference evidence="1 2" key="1">
    <citation type="submission" date="2023-08" db="EMBL/GenBank/DDBJ databases">
        <title>A Necator americanus chromosomal reference genome.</title>
        <authorList>
            <person name="Ilik V."/>
            <person name="Petrzelkova K.J."/>
            <person name="Pardy F."/>
            <person name="Fuh T."/>
            <person name="Niatou-Singa F.S."/>
            <person name="Gouil Q."/>
            <person name="Baker L."/>
            <person name="Ritchie M.E."/>
            <person name="Jex A.R."/>
            <person name="Gazzola D."/>
            <person name="Li H."/>
            <person name="Toshio Fujiwara R."/>
            <person name="Zhan B."/>
            <person name="Aroian R.V."/>
            <person name="Pafco B."/>
            <person name="Schwarz E.M."/>
        </authorList>
    </citation>
    <scope>NUCLEOTIDE SEQUENCE [LARGE SCALE GENOMIC DNA]</scope>
    <source>
        <strain evidence="1 2">Aroian</strain>
        <tissue evidence="1">Whole animal</tissue>
    </source>
</reference>
<proteinExistence type="predicted"/>
<dbReference type="Proteomes" id="UP001303046">
    <property type="component" value="Unassembled WGS sequence"/>
</dbReference>
<name>A0ABR1DVT0_NECAM</name>
<evidence type="ECO:0000313" key="2">
    <source>
        <dbReference type="Proteomes" id="UP001303046"/>
    </source>
</evidence>
<sequence length="337" mass="38616">MRKLEWDDMGVKFHGQQLHHLRFADDIVLTTSNTSQTERKFDEIGGNISLGLTLSKKASFEYNANYSIEILNQHCSSCVKFELYLVTSEAGVYPQFAIFRVKFAKEQYDVMKKFETQHHPDIWKWIMDKVGRSENLDILDVSEEACVFAISLAEKHSNNKLTIAARGDKPNFDLPSNVTYKQVDFHKNFTDIEDIGMFDFIILNEMTHELPDMAAFFKKLKVLLKENAPIVVISRPKNPPLPVPECCLMLWRKLAPTREEVQAAVKAAELTSTMFSAAVPVSIDRFDWEKILYSGCFPAVKNTPKCAEKEIRDYCNNISGKVAFEEKLNIFLLRNPS</sequence>
<dbReference type="EMBL" id="JAVFWL010000005">
    <property type="protein sequence ID" value="KAK6754537.1"/>
    <property type="molecule type" value="Genomic_DNA"/>
</dbReference>
<dbReference type="InterPro" id="IPR029063">
    <property type="entry name" value="SAM-dependent_MTases_sf"/>
</dbReference>